<dbReference type="Proteomes" id="UP000323632">
    <property type="component" value="Unassembled WGS sequence"/>
</dbReference>
<protein>
    <submittedName>
        <fullName evidence="2">Uncharacterized protein</fullName>
    </submittedName>
</protein>
<comment type="caution">
    <text evidence="2">The sequence shown here is derived from an EMBL/GenBank/DDBJ whole genome shotgun (WGS) entry which is preliminary data.</text>
</comment>
<evidence type="ECO:0000256" key="1">
    <source>
        <dbReference type="SAM" id="Phobius"/>
    </source>
</evidence>
<gene>
    <name evidence="2" type="ORF">F0919_00465</name>
</gene>
<name>A0A5M6CME8_9BACT</name>
<proteinExistence type="predicted"/>
<dbReference type="EMBL" id="VWSH01000001">
    <property type="protein sequence ID" value="KAA5536177.1"/>
    <property type="molecule type" value="Genomic_DNA"/>
</dbReference>
<sequence>MFIKELEDFSDIQLGNVFRARLGMFICKKYLTTFLHYLEEAFIRNWKRKASKKQCRMLLFSQYDRNYLAVNFIKILSPFMMIGFIGAGVFLHRSFCFMNTYLSDRL</sequence>
<keyword evidence="3" id="KW-1185">Reference proteome</keyword>
<accession>A0A5M6CME8</accession>
<evidence type="ECO:0000313" key="2">
    <source>
        <dbReference type="EMBL" id="KAA5536177.1"/>
    </source>
</evidence>
<organism evidence="2 3">
    <name type="scientific">Taibaiella lutea</name>
    <dbReference type="NCBI Taxonomy" id="2608001"/>
    <lineage>
        <taxon>Bacteria</taxon>
        <taxon>Pseudomonadati</taxon>
        <taxon>Bacteroidota</taxon>
        <taxon>Chitinophagia</taxon>
        <taxon>Chitinophagales</taxon>
        <taxon>Chitinophagaceae</taxon>
        <taxon>Taibaiella</taxon>
    </lineage>
</organism>
<feature type="transmembrane region" description="Helical" evidence="1">
    <location>
        <begin position="67"/>
        <end position="91"/>
    </location>
</feature>
<keyword evidence="1" id="KW-0472">Membrane</keyword>
<keyword evidence="1" id="KW-0812">Transmembrane</keyword>
<dbReference type="RefSeq" id="WP_150030750.1">
    <property type="nucleotide sequence ID" value="NZ_VWSH01000001.1"/>
</dbReference>
<reference evidence="2 3" key="1">
    <citation type="submission" date="2019-09" db="EMBL/GenBank/DDBJ databases">
        <title>Genome sequence and assembly of Taibaiella sp.</title>
        <authorList>
            <person name="Chhetri G."/>
        </authorList>
    </citation>
    <scope>NUCLEOTIDE SEQUENCE [LARGE SCALE GENOMIC DNA]</scope>
    <source>
        <strain evidence="2 3">KVB11</strain>
    </source>
</reference>
<keyword evidence="1" id="KW-1133">Transmembrane helix</keyword>
<dbReference type="AlphaFoldDB" id="A0A5M6CME8"/>
<evidence type="ECO:0000313" key="3">
    <source>
        <dbReference type="Proteomes" id="UP000323632"/>
    </source>
</evidence>